<dbReference type="InterPro" id="IPR014716">
    <property type="entry name" value="Fibrinogen_a/b/g_C_1"/>
</dbReference>
<gene>
    <name evidence="2" type="ORF">MGAL_10B077580</name>
</gene>
<evidence type="ECO:0000313" key="3">
    <source>
        <dbReference type="Proteomes" id="UP000596742"/>
    </source>
</evidence>
<keyword evidence="3" id="KW-1185">Reference proteome</keyword>
<evidence type="ECO:0000259" key="1">
    <source>
        <dbReference type="PROSITE" id="PS51406"/>
    </source>
</evidence>
<proteinExistence type="predicted"/>
<feature type="domain" description="Fibrinogen C-terminal" evidence="1">
    <location>
        <begin position="89"/>
        <end position="140"/>
    </location>
</feature>
<dbReference type="Gene3D" id="3.90.215.10">
    <property type="entry name" value="Gamma Fibrinogen, chain A, domain 1"/>
    <property type="match status" value="1"/>
</dbReference>
<dbReference type="SUPFAM" id="SSF56496">
    <property type="entry name" value="Fibrinogen C-terminal domain-like"/>
    <property type="match status" value="1"/>
</dbReference>
<dbReference type="NCBIfam" id="NF040941">
    <property type="entry name" value="GGGWT_bact"/>
    <property type="match status" value="1"/>
</dbReference>
<dbReference type="Proteomes" id="UP000596742">
    <property type="component" value="Unassembled WGS sequence"/>
</dbReference>
<evidence type="ECO:0000313" key="2">
    <source>
        <dbReference type="EMBL" id="VDI77736.1"/>
    </source>
</evidence>
<dbReference type="PROSITE" id="PS51406">
    <property type="entry name" value="FIBRINOGEN_C_2"/>
    <property type="match status" value="1"/>
</dbReference>
<dbReference type="InterPro" id="IPR002181">
    <property type="entry name" value="Fibrinogen_a/b/g_C_dom"/>
</dbReference>
<sequence length="140" mass="15826">DRESSEMDSKIVSMVQTLQGICIQDNPDQTAKQLKKHTQTMLNNIGLYKEIVKLNKQLTNEIQWIVKESNGPVESKRLFDLLKRDAKEVCGIPKYKDCTEIKEKSKEKLKSGVYTIHLGLEGTSSIKAYCDMTTDGGGWT</sequence>
<dbReference type="InterPro" id="IPR036056">
    <property type="entry name" value="Fibrinogen-like_C"/>
</dbReference>
<name>A0A8B6HDF8_MYTGA</name>
<dbReference type="OrthoDB" id="6137039at2759"/>
<dbReference type="AlphaFoldDB" id="A0A8B6HDF8"/>
<reference evidence="2" key="1">
    <citation type="submission" date="2018-11" db="EMBL/GenBank/DDBJ databases">
        <authorList>
            <person name="Alioto T."/>
            <person name="Alioto T."/>
        </authorList>
    </citation>
    <scope>NUCLEOTIDE SEQUENCE</scope>
</reference>
<accession>A0A8B6HDF8</accession>
<feature type="non-terminal residue" evidence="2">
    <location>
        <position position="1"/>
    </location>
</feature>
<dbReference type="EMBL" id="UYJE01009875">
    <property type="protein sequence ID" value="VDI77736.1"/>
    <property type="molecule type" value="Genomic_DNA"/>
</dbReference>
<feature type="non-terminal residue" evidence="2">
    <location>
        <position position="140"/>
    </location>
</feature>
<protein>
    <recommendedName>
        <fullName evidence="1">Fibrinogen C-terminal domain-containing protein</fullName>
    </recommendedName>
</protein>
<dbReference type="Pfam" id="PF00147">
    <property type="entry name" value="Fibrinogen_C"/>
    <property type="match status" value="1"/>
</dbReference>
<comment type="caution">
    <text evidence="2">The sequence shown here is derived from an EMBL/GenBank/DDBJ whole genome shotgun (WGS) entry which is preliminary data.</text>
</comment>
<organism evidence="2 3">
    <name type="scientific">Mytilus galloprovincialis</name>
    <name type="common">Mediterranean mussel</name>
    <dbReference type="NCBI Taxonomy" id="29158"/>
    <lineage>
        <taxon>Eukaryota</taxon>
        <taxon>Metazoa</taxon>
        <taxon>Spiralia</taxon>
        <taxon>Lophotrochozoa</taxon>
        <taxon>Mollusca</taxon>
        <taxon>Bivalvia</taxon>
        <taxon>Autobranchia</taxon>
        <taxon>Pteriomorphia</taxon>
        <taxon>Mytilida</taxon>
        <taxon>Mytiloidea</taxon>
        <taxon>Mytilidae</taxon>
        <taxon>Mytilinae</taxon>
        <taxon>Mytilus</taxon>
    </lineage>
</organism>